<organism evidence="2 3">
    <name type="scientific">Portunus trituberculatus</name>
    <name type="common">Swimming crab</name>
    <name type="synonym">Neptunus trituberculatus</name>
    <dbReference type="NCBI Taxonomy" id="210409"/>
    <lineage>
        <taxon>Eukaryota</taxon>
        <taxon>Metazoa</taxon>
        <taxon>Ecdysozoa</taxon>
        <taxon>Arthropoda</taxon>
        <taxon>Crustacea</taxon>
        <taxon>Multicrustacea</taxon>
        <taxon>Malacostraca</taxon>
        <taxon>Eumalacostraca</taxon>
        <taxon>Eucarida</taxon>
        <taxon>Decapoda</taxon>
        <taxon>Pleocyemata</taxon>
        <taxon>Brachyura</taxon>
        <taxon>Eubrachyura</taxon>
        <taxon>Portunoidea</taxon>
        <taxon>Portunidae</taxon>
        <taxon>Portuninae</taxon>
        <taxon>Portunus</taxon>
    </lineage>
</organism>
<comment type="caution">
    <text evidence="2">The sequence shown here is derived from an EMBL/GenBank/DDBJ whole genome shotgun (WGS) entry which is preliminary data.</text>
</comment>
<dbReference type="EMBL" id="VSRR010014507">
    <property type="protein sequence ID" value="MPC57107.1"/>
    <property type="molecule type" value="Genomic_DNA"/>
</dbReference>
<sequence length="264" mass="29972">MGPISPPKLILGVTTKNLGIMVICRATYLAWAWSDNKTSLFLSHHVTPVEEYNSAAAAEAGPLARSRSLRHGTHRTTPHHSSPHCHMDRHNLPSHTPRGARYSSGLPQQEQLDGSGQESLVPEWSEVPSPYCPEQPDPDSDALWLPLREPNHGAHSVHHAPDRDALHEVPAPFDPMTPAFPSTNVAPSRRNRRGAARRRRNSQEMERDLKAQLEQLKREHEVLAAEKMRLQHVTTLMEQEVQRRKEEDQRLMMRALDPTRDLFR</sequence>
<feature type="compositionally biased region" description="Basic residues" evidence="1">
    <location>
        <begin position="189"/>
        <end position="200"/>
    </location>
</feature>
<feature type="compositionally biased region" description="Basic residues" evidence="1">
    <location>
        <begin position="71"/>
        <end position="83"/>
    </location>
</feature>
<feature type="region of interest" description="Disordered" evidence="1">
    <location>
        <begin position="174"/>
        <end position="207"/>
    </location>
</feature>
<dbReference type="AlphaFoldDB" id="A0A5B7GIL2"/>
<accession>A0A5B7GIL2</accession>
<evidence type="ECO:0000256" key="1">
    <source>
        <dbReference type="SAM" id="MobiDB-lite"/>
    </source>
</evidence>
<keyword evidence="3" id="KW-1185">Reference proteome</keyword>
<name>A0A5B7GIL2_PORTR</name>
<reference evidence="2 3" key="1">
    <citation type="submission" date="2019-05" db="EMBL/GenBank/DDBJ databases">
        <title>Another draft genome of Portunus trituberculatus and its Hox gene families provides insights of decapod evolution.</title>
        <authorList>
            <person name="Jeong J.-H."/>
            <person name="Song I."/>
            <person name="Kim S."/>
            <person name="Choi T."/>
            <person name="Kim D."/>
            <person name="Ryu S."/>
            <person name="Kim W."/>
        </authorList>
    </citation>
    <scope>NUCLEOTIDE SEQUENCE [LARGE SCALE GENOMIC DNA]</scope>
    <source>
        <tissue evidence="2">Muscle</tissue>
    </source>
</reference>
<evidence type="ECO:0000313" key="2">
    <source>
        <dbReference type="EMBL" id="MPC57107.1"/>
    </source>
</evidence>
<evidence type="ECO:0000313" key="3">
    <source>
        <dbReference type="Proteomes" id="UP000324222"/>
    </source>
</evidence>
<dbReference type="Proteomes" id="UP000324222">
    <property type="component" value="Unassembled WGS sequence"/>
</dbReference>
<feature type="compositionally biased region" description="Polar residues" evidence="1">
    <location>
        <begin position="105"/>
        <end position="118"/>
    </location>
</feature>
<proteinExistence type="predicted"/>
<protein>
    <submittedName>
        <fullName evidence="2">Uncharacterized protein</fullName>
    </submittedName>
</protein>
<gene>
    <name evidence="2" type="ORF">E2C01_051081</name>
</gene>
<feature type="region of interest" description="Disordered" evidence="1">
    <location>
        <begin position="71"/>
        <end position="147"/>
    </location>
</feature>